<dbReference type="GO" id="GO:0016020">
    <property type="term" value="C:membrane"/>
    <property type="evidence" value="ECO:0007669"/>
    <property type="project" value="UniProtKB-SubCell"/>
</dbReference>
<feature type="transmembrane region" description="Helical" evidence="5">
    <location>
        <begin position="49"/>
        <end position="68"/>
    </location>
</feature>
<dbReference type="InterPro" id="IPR050932">
    <property type="entry name" value="TM2D1-3-like"/>
</dbReference>
<dbReference type="GeneID" id="302996029"/>
<evidence type="ECO:0000256" key="4">
    <source>
        <dbReference type="ARBA" id="ARBA00023136"/>
    </source>
</evidence>
<dbReference type="RefSeq" id="WP_134844028.1">
    <property type="nucleotide sequence ID" value="NZ_SGVY01000036.1"/>
</dbReference>
<protein>
    <submittedName>
        <fullName evidence="7">TM2 domain-containing protein</fullName>
    </submittedName>
</protein>
<reference evidence="7 8" key="1">
    <citation type="submission" date="2019-02" db="EMBL/GenBank/DDBJ databases">
        <title>Draft Genome Sequence of the Prevotella sp. BCRC 81118, Isolated from Human Feces.</title>
        <authorList>
            <person name="Huang C.-H."/>
        </authorList>
    </citation>
    <scope>NUCLEOTIDE SEQUENCE [LARGE SCALE GENOMIC DNA]</scope>
    <source>
        <strain evidence="7 8">BCRC 81118</strain>
    </source>
</reference>
<proteinExistence type="predicted"/>
<gene>
    <name evidence="7" type="ORF">EXN75_12145</name>
</gene>
<comment type="caution">
    <text evidence="7">The sequence shown here is derived from an EMBL/GenBank/DDBJ whole genome shotgun (WGS) entry which is preliminary data.</text>
</comment>
<evidence type="ECO:0000256" key="5">
    <source>
        <dbReference type="SAM" id="Phobius"/>
    </source>
</evidence>
<dbReference type="PANTHER" id="PTHR21016">
    <property type="entry name" value="BETA-AMYLOID BINDING PROTEIN-RELATED"/>
    <property type="match status" value="1"/>
</dbReference>
<organism evidence="7 8">
    <name type="scientific">Segatella hominis</name>
    <dbReference type="NCBI Taxonomy" id="2518605"/>
    <lineage>
        <taxon>Bacteria</taxon>
        <taxon>Pseudomonadati</taxon>
        <taxon>Bacteroidota</taxon>
        <taxon>Bacteroidia</taxon>
        <taxon>Bacteroidales</taxon>
        <taxon>Prevotellaceae</taxon>
        <taxon>Segatella</taxon>
    </lineage>
</organism>
<evidence type="ECO:0000256" key="3">
    <source>
        <dbReference type="ARBA" id="ARBA00022989"/>
    </source>
</evidence>
<dbReference type="Pfam" id="PF05154">
    <property type="entry name" value="TM2"/>
    <property type="match status" value="1"/>
</dbReference>
<feature type="domain" description="TM2" evidence="6">
    <location>
        <begin position="46"/>
        <end position="93"/>
    </location>
</feature>
<evidence type="ECO:0000313" key="7">
    <source>
        <dbReference type="EMBL" id="TFH77806.1"/>
    </source>
</evidence>
<keyword evidence="8" id="KW-1185">Reference proteome</keyword>
<name>A0A4Y8V9Q1_9BACT</name>
<evidence type="ECO:0000256" key="2">
    <source>
        <dbReference type="ARBA" id="ARBA00022692"/>
    </source>
</evidence>
<keyword evidence="2 5" id="KW-0812">Transmembrane</keyword>
<dbReference type="Proteomes" id="UP000297872">
    <property type="component" value="Unassembled WGS sequence"/>
</dbReference>
<accession>A0A4Y8V9Q1</accession>
<keyword evidence="3 5" id="KW-1133">Transmembrane helix</keyword>
<comment type="subcellular location">
    <subcellularLocation>
        <location evidence="1">Membrane</location>
        <topology evidence="1">Multi-pass membrane protein</topology>
    </subcellularLocation>
</comment>
<dbReference type="InterPro" id="IPR007829">
    <property type="entry name" value="TM2"/>
</dbReference>
<dbReference type="EMBL" id="SGVY01000036">
    <property type="protein sequence ID" value="TFH77806.1"/>
    <property type="molecule type" value="Genomic_DNA"/>
</dbReference>
<feature type="transmembrane region" description="Helical" evidence="5">
    <location>
        <begin position="74"/>
        <end position="96"/>
    </location>
</feature>
<dbReference type="AlphaFoldDB" id="A0A4Y8V9Q1"/>
<keyword evidence="4 5" id="KW-0472">Membrane</keyword>
<dbReference type="OrthoDB" id="9816361at2"/>
<evidence type="ECO:0000256" key="1">
    <source>
        <dbReference type="ARBA" id="ARBA00004141"/>
    </source>
</evidence>
<sequence>MEKEKIDQFMMANAKFFPPMMVGQIKDKLATLGEDKETMLMSTDWKNPTVGFLFAFFLGGFGADRFWLGDTGLAVVKLITCGAGGIWSLIDLFTVGKRTREYNYKKFMTYF</sequence>
<evidence type="ECO:0000313" key="8">
    <source>
        <dbReference type="Proteomes" id="UP000297872"/>
    </source>
</evidence>
<dbReference type="PANTHER" id="PTHR21016:SF25">
    <property type="entry name" value="TM2 DOMAIN-CONTAINING PROTEIN DDB_G0277895-RELATED"/>
    <property type="match status" value="1"/>
</dbReference>
<evidence type="ECO:0000259" key="6">
    <source>
        <dbReference type="Pfam" id="PF05154"/>
    </source>
</evidence>